<keyword evidence="2" id="KW-1185">Reference proteome</keyword>
<dbReference type="InterPro" id="IPR009389">
    <property type="entry name" value="DUF1045"/>
</dbReference>
<name>A0A370L0F7_9HYPH</name>
<dbReference type="PIRSF" id="PIRSF033328">
    <property type="entry name" value="Phest_Mll4975"/>
    <property type="match status" value="1"/>
</dbReference>
<evidence type="ECO:0000313" key="2">
    <source>
        <dbReference type="Proteomes" id="UP000255207"/>
    </source>
</evidence>
<proteinExistence type="predicted"/>
<protein>
    <submittedName>
        <fullName evidence="1">DUF1045 domain-containing protein</fullName>
    </submittedName>
</protein>
<dbReference type="AlphaFoldDB" id="A0A370L0F7"/>
<dbReference type="Pfam" id="PF06299">
    <property type="entry name" value="DUF1045"/>
    <property type="match status" value="1"/>
</dbReference>
<comment type="caution">
    <text evidence="1">The sequence shown here is derived from an EMBL/GenBank/DDBJ whole genome shotgun (WGS) entry which is preliminary data.</text>
</comment>
<gene>
    <name evidence="1" type="ORF">DWE98_22595</name>
</gene>
<dbReference type="Gene3D" id="3.90.1140.10">
    <property type="entry name" value="Cyclic phosphodiesterase"/>
    <property type="match status" value="1"/>
</dbReference>
<dbReference type="OrthoDB" id="4954742at2"/>
<evidence type="ECO:0000313" key="1">
    <source>
        <dbReference type="EMBL" id="RDJ20759.1"/>
    </source>
</evidence>
<reference evidence="2" key="1">
    <citation type="submission" date="2018-07" db="EMBL/GenBank/DDBJ databases">
        <authorList>
            <person name="Safronova V.I."/>
            <person name="Chirak E.R."/>
            <person name="Sazanova A.L."/>
        </authorList>
    </citation>
    <scope>NUCLEOTIDE SEQUENCE [LARGE SCALE GENOMIC DNA]</scope>
    <source>
        <strain evidence="2">RCAM04685</strain>
    </source>
</reference>
<accession>A0A370L0F7</accession>
<dbReference type="Proteomes" id="UP000255207">
    <property type="component" value="Unassembled WGS sequence"/>
</dbReference>
<organism evidence="1 2">
    <name type="scientific">Bosea caraganae</name>
    <dbReference type="NCBI Taxonomy" id="2763117"/>
    <lineage>
        <taxon>Bacteria</taxon>
        <taxon>Pseudomonadati</taxon>
        <taxon>Pseudomonadota</taxon>
        <taxon>Alphaproteobacteria</taxon>
        <taxon>Hyphomicrobiales</taxon>
        <taxon>Boseaceae</taxon>
        <taxon>Bosea</taxon>
    </lineage>
</organism>
<dbReference type="EMBL" id="QQTP01000015">
    <property type="protein sequence ID" value="RDJ20759.1"/>
    <property type="molecule type" value="Genomic_DNA"/>
</dbReference>
<sequence>MLTSPRYALYYAPAADSALWRFGSAVLGYDAITGEDIPALVPPGCDAEAWPELTEEPRRYGFHATLKAPFEIANGRSEGQLRAFAHNYAAGLERVNLEGLSVAALGSFVALTPSAESTVLQRFAFALVQAFEPFRAPLSEADRQRRLKSPLTPAQSAYLEAYGYPYVGDAFRFHMTLTGSLPHEKVAPVKQALARTYAEAIQARPFALDRIALFKQDSRSSRFRLLDSFMLA</sequence>